<dbReference type="InterPro" id="IPR002781">
    <property type="entry name" value="TM_pro_TauE-like"/>
</dbReference>
<keyword evidence="7" id="KW-1185">Reference proteome</keyword>
<evidence type="ECO:0000313" key="7">
    <source>
        <dbReference type="Proteomes" id="UP000321548"/>
    </source>
</evidence>
<dbReference type="Pfam" id="PF01925">
    <property type="entry name" value="TauE"/>
    <property type="match status" value="1"/>
</dbReference>
<dbReference type="OrthoDB" id="457670at2"/>
<dbReference type="Proteomes" id="UP000321548">
    <property type="component" value="Unassembled WGS sequence"/>
</dbReference>
<feature type="transmembrane region" description="Helical" evidence="5">
    <location>
        <begin position="245"/>
        <end position="263"/>
    </location>
</feature>
<accession>A0A5C8NYI8</accession>
<name>A0A5C8NYI8_9BURK</name>
<evidence type="ECO:0000256" key="3">
    <source>
        <dbReference type="ARBA" id="ARBA00022989"/>
    </source>
</evidence>
<dbReference type="EMBL" id="VDUY01000003">
    <property type="protein sequence ID" value="TXL66181.1"/>
    <property type="molecule type" value="Genomic_DNA"/>
</dbReference>
<reference evidence="6 7" key="1">
    <citation type="submission" date="2019-06" db="EMBL/GenBank/DDBJ databases">
        <title>Quisquiliibacterium sp. nov., isolated from a maize field.</title>
        <authorList>
            <person name="Lin S.-Y."/>
            <person name="Tsai C.-F."/>
            <person name="Young C.-C."/>
        </authorList>
    </citation>
    <scope>NUCLEOTIDE SEQUENCE [LARGE SCALE GENOMIC DNA]</scope>
    <source>
        <strain evidence="6 7">CC-CFT501</strain>
    </source>
</reference>
<comment type="similarity">
    <text evidence="5">Belongs to the 4-toluene sulfonate uptake permease (TSUP) (TC 2.A.102) family.</text>
</comment>
<comment type="subcellular location">
    <subcellularLocation>
        <location evidence="5">Cell membrane</location>
        <topology evidence="5">Multi-pass membrane protein</topology>
    </subcellularLocation>
    <subcellularLocation>
        <location evidence="1">Membrane</location>
        <topology evidence="1">Multi-pass membrane protein</topology>
    </subcellularLocation>
</comment>
<dbReference type="PANTHER" id="PTHR43483:SF3">
    <property type="entry name" value="MEMBRANE TRANSPORTER PROTEIN HI_0806-RELATED"/>
    <property type="match status" value="1"/>
</dbReference>
<evidence type="ECO:0000256" key="5">
    <source>
        <dbReference type="RuleBase" id="RU363041"/>
    </source>
</evidence>
<feature type="transmembrane region" description="Helical" evidence="5">
    <location>
        <begin position="6"/>
        <end position="37"/>
    </location>
</feature>
<feature type="transmembrane region" description="Helical" evidence="5">
    <location>
        <begin position="109"/>
        <end position="127"/>
    </location>
</feature>
<keyword evidence="3 5" id="KW-1133">Transmembrane helix</keyword>
<evidence type="ECO:0000256" key="1">
    <source>
        <dbReference type="ARBA" id="ARBA00004141"/>
    </source>
</evidence>
<protein>
    <recommendedName>
        <fullName evidence="5">Probable membrane transporter protein</fullName>
    </recommendedName>
</protein>
<keyword evidence="5" id="KW-1003">Cell membrane</keyword>
<evidence type="ECO:0000256" key="2">
    <source>
        <dbReference type="ARBA" id="ARBA00022692"/>
    </source>
</evidence>
<keyword evidence="4 5" id="KW-0472">Membrane</keyword>
<proteinExistence type="inferred from homology"/>
<gene>
    <name evidence="6" type="ORF">FHP08_08895</name>
</gene>
<dbReference type="AlphaFoldDB" id="A0A5C8NYI8"/>
<evidence type="ECO:0000256" key="4">
    <source>
        <dbReference type="ARBA" id="ARBA00023136"/>
    </source>
</evidence>
<organism evidence="6 7">
    <name type="scientific">Zeimonas arvi</name>
    <dbReference type="NCBI Taxonomy" id="2498847"/>
    <lineage>
        <taxon>Bacteria</taxon>
        <taxon>Pseudomonadati</taxon>
        <taxon>Pseudomonadota</taxon>
        <taxon>Betaproteobacteria</taxon>
        <taxon>Burkholderiales</taxon>
        <taxon>Burkholderiaceae</taxon>
        <taxon>Zeimonas</taxon>
    </lineage>
</organism>
<feature type="transmembrane region" description="Helical" evidence="5">
    <location>
        <begin position="49"/>
        <end position="71"/>
    </location>
</feature>
<feature type="transmembrane region" description="Helical" evidence="5">
    <location>
        <begin position="147"/>
        <end position="169"/>
    </location>
</feature>
<sequence>MIDTPLIFWFLLLGSFTGVAAGLLGIGGGMLMVPFLTMLLSSRGFPIDIVVKVAIATSLTTILFTSLSSVRAHHKRGAVRWEIVRTLAPGMVVGSIAGAQVAHLIKGNLLAITFAVFVGFMATQMLFKREVRADRLLPGPRGMLAAGGIIGVISAIVGAGGGFVTVPFLTRSNVRIHEAVATSAACGFPIALAGTLGYIIAGWKLQLPAGTVGYVYLPALVCIVATSMLTAPLGAKIAHAMSMAGLKRVFAVLLYALCVYMLWKGLTG</sequence>
<dbReference type="GO" id="GO:0005886">
    <property type="term" value="C:plasma membrane"/>
    <property type="evidence" value="ECO:0007669"/>
    <property type="project" value="UniProtKB-SubCell"/>
</dbReference>
<keyword evidence="2 5" id="KW-0812">Transmembrane</keyword>
<feature type="transmembrane region" description="Helical" evidence="5">
    <location>
        <begin position="181"/>
        <end position="201"/>
    </location>
</feature>
<comment type="caution">
    <text evidence="6">The sequence shown here is derived from an EMBL/GenBank/DDBJ whole genome shotgun (WGS) entry which is preliminary data.</text>
</comment>
<dbReference type="RefSeq" id="WP_147704093.1">
    <property type="nucleotide sequence ID" value="NZ_VDUY01000003.1"/>
</dbReference>
<feature type="transmembrane region" description="Helical" evidence="5">
    <location>
        <begin position="213"/>
        <end position="233"/>
    </location>
</feature>
<evidence type="ECO:0000313" key="6">
    <source>
        <dbReference type="EMBL" id="TXL66181.1"/>
    </source>
</evidence>
<dbReference type="PANTHER" id="PTHR43483">
    <property type="entry name" value="MEMBRANE TRANSPORTER PROTEIN HI_0806-RELATED"/>
    <property type="match status" value="1"/>
</dbReference>